<evidence type="ECO:0000259" key="3">
    <source>
        <dbReference type="Pfam" id="PF22124"/>
    </source>
</evidence>
<reference evidence="5" key="1">
    <citation type="journal article" date="2015" name="Genome Announc.">
        <title>Draft genome sequence of Talaromyces cellulolyticus strain Y-94, a source of lignocellulosic biomass-degrading enzymes.</title>
        <authorList>
            <person name="Fujii T."/>
            <person name="Koike H."/>
            <person name="Sawayama S."/>
            <person name="Yano S."/>
            <person name="Inoue H."/>
        </authorList>
    </citation>
    <scope>NUCLEOTIDE SEQUENCE [LARGE SCALE GENOMIC DNA]</scope>
    <source>
        <strain evidence="5">Y-94</strain>
    </source>
</reference>
<dbReference type="SUPFAM" id="SSF48208">
    <property type="entry name" value="Six-hairpin glycosidases"/>
    <property type="match status" value="1"/>
</dbReference>
<gene>
    <name evidence="4" type="ORF">TCE0_017r03422</name>
</gene>
<dbReference type="PANTHER" id="PTHR31084">
    <property type="entry name" value="ALPHA-L-FUCOSIDASE 2"/>
    <property type="match status" value="1"/>
</dbReference>
<dbReference type="Pfam" id="PF14498">
    <property type="entry name" value="Glyco_hyd_65N_2"/>
    <property type="match status" value="1"/>
</dbReference>
<dbReference type="EMBL" id="DF933813">
    <property type="protein sequence ID" value="GAM35242.1"/>
    <property type="molecule type" value="Genomic_DNA"/>
</dbReference>
<dbReference type="Pfam" id="PF21307">
    <property type="entry name" value="Glyco_hydro_95_C"/>
    <property type="match status" value="1"/>
</dbReference>
<organism evidence="4 5">
    <name type="scientific">Talaromyces pinophilus</name>
    <name type="common">Penicillium pinophilum</name>
    <dbReference type="NCBI Taxonomy" id="128442"/>
    <lineage>
        <taxon>Eukaryota</taxon>
        <taxon>Fungi</taxon>
        <taxon>Dikarya</taxon>
        <taxon>Ascomycota</taxon>
        <taxon>Pezizomycotina</taxon>
        <taxon>Eurotiomycetes</taxon>
        <taxon>Eurotiomycetidae</taxon>
        <taxon>Eurotiales</taxon>
        <taxon>Trichocomaceae</taxon>
        <taxon>Talaromyces</taxon>
        <taxon>Talaromyces sect. Talaromyces</taxon>
    </lineage>
</organism>
<accession>A0A6V8H4S6</accession>
<dbReference type="Gene3D" id="1.50.10.10">
    <property type="match status" value="1"/>
</dbReference>
<dbReference type="Pfam" id="PF22124">
    <property type="entry name" value="Glyco_hydro_95_cat"/>
    <property type="match status" value="1"/>
</dbReference>
<evidence type="ECO:0000313" key="4">
    <source>
        <dbReference type="EMBL" id="GAM35242.1"/>
    </source>
</evidence>
<feature type="domain" description="Glycosyl hydrolase family 95 N-terminal" evidence="1">
    <location>
        <begin position="5"/>
        <end position="246"/>
    </location>
</feature>
<dbReference type="InterPro" id="IPR008928">
    <property type="entry name" value="6-hairpin_glycosidase_sf"/>
</dbReference>
<name>A0A6V8H4S6_TALPI</name>
<evidence type="ECO:0000313" key="5">
    <source>
        <dbReference type="Proteomes" id="UP000053095"/>
    </source>
</evidence>
<dbReference type="PIRSF" id="PIRSF007663">
    <property type="entry name" value="UCP007663"/>
    <property type="match status" value="1"/>
</dbReference>
<keyword evidence="5" id="KW-1185">Reference proteome</keyword>
<feature type="domain" description="Glycosyl hydrolase family 95 catalytic" evidence="3">
    <location>
        <begin position="266"/>
        <end position="688"/>
    </location>
</feature>
<dbReference type="PANTHER" id="PTHR31084:SF0">
    <property type="entry name" value="ALPHA-L-FUCOSIDASE 2"/>
    <property type="match status" value="1"/>
</dbReference>
<protein>
    <submittedName>
        <fullName evidence="4">Uncharacterized protein</fullName>
    </submittedName>
</protein>
<dbReference type="InterPro" id="IPR049053">
    <property type="entry name" value="AFCA-like_C"/>
</dbReference>
<proteinExistence type="predicted"/>
<dbReference type="InterPro" id="IPR054363">
    <property type="entry name" value="GH95_cat"/>
</dbReference>
<dbReference type="InterPro" id="IPR027414">
    <property type="entry name" value="GH95_N_dom"/>
</dbReference>
<sequence>MSDSLWYDTPAVKWQEGLPLGNGRIGAVVMSGNTEEIWRLSESTFWSGQPEPGSLNDDGKEALSEIRSRYFQNDYAGGKRLAEKYLQPPKKNFGTNLTVANVHLQFDHDTPVHGLHRSLCLDTAIATTTYTSNGHHYCRETWASRPQQVLISKFSTNAPEGVSFTLSIEGENGDFTVDISTENTLEFDAHAVEVIHSDGNCGVYGHGLISVNTSAGGSVIRQKNTLRVSNSSWALVTLAVNTDFGQNGDTWRSLAELQLRKSLDKSYEQLKEEHIKDHQSLYRRVSINLGDTPRASRPVNERRSYFQAEVGYHNDPDLFALIFQYGRYLTIAGSREDSPLPLHLQGLWNDGEANRMNWSCDYHLDINTQMNYFPTEITNLGDCQQPLMRYIKSLAEAGKSTAARLYGCPGWVAHVFSNVWGFTDPGWETSWGLNVTGGLWLATHMIEHYEYTLDPEFLAHQAYPVLKQSAEFFLQYMVVDPRNGFLVTGPSVSPENSFFPTTATVEEQHLSLAPTIDIILIRNLFEFCIYAANEMKADEDFVQKLRYALPLLPPFRIGKKGQLQEWLEDYAEAQPDHRHMSHTIALCRSDQITTRSTPALAEATRITLENRQDRADLEDIEFTAALFGLNFARLDDSERAFKQVGHLIGELCFDNLLSYSKPGVAGAETNIFVIDGNFGVTAVVADMLLRSSMHEIDLLPALPSAWPTGFVKGLRARRNIQVDLEWKNGRLITAKLLTFSPGTITLYYARHSRKIVLNANHVVQLDSSLQVISYLGMDGDGMADVIKH</sequence>
<dbReference type="InterPro" id="IPR012341">
    <property type="entry name" value="6hp_glycosidase-like_sf"/>
</dbReference>
<dbReference type="AlphaFoldDB" id="A0A6V8H4S6"/>
<evidence type="ECO:0000259" key="1">
    <source>
        <dbReference type="Pfam" id="PF14498"/>
    </source>
</evidence>
<dbReference type="GO" id="GO:0005975">
    <property type="term" value="P:carbohydrate metabolic process"/>
    <property type="evidence" value="ECO:0007669"/>
    <property type="project" value="InterPro"/>
</dbReference>
<feature type="domain" description="Alpha fucosidase A-like C-terminal" evidence="2">
    <location>
        <begin position="691"/>
        <end position="756"/>
    </location>
</feature>
<dbReference type="InterPro" id="IPR016518">
    <property type="entry name" value="Alpha-L-fucosidase"/>
</dbReference>
<dbReference type="Proteomes" id="UP000053095">
    <property type="component" value="Unassembled WGS sequence"/>
</dbReference>
<dbReference type="GO" id="GO:0004560">
    <property type="term" value="F:alpha-L-fucosidase activity"/>
    <property type="evidence" value="ECO:0007669"/>
    <property type="project" value="InterPro"/>
</dbReference>
<evidence type="ECO:0000259" key="2">
    <source>
        <dbReference type="Pfam" id="PF21307"/>
    </source>
</evidence>
<comment type="caution">
    <text evidence="4">The sequence shown here is derived from an EMBL/GenBank/DDBJ whole genome shotgun (WGS) entry which is preliminary data.</text>
</comment>